<dbReference type="Pfam" id="PF18416">
    <property type="entry name" value="GbpA_2"/>
    <property type="match status" value="1"/>
</dbReference>
<dbReference type="EMBL" id="PQWB01000068">
    <property type="protein sequence ID" value="POZ61223.1"/>
    <property type="molecule type" value="Genomic_DNA"/>
</dbReference>
<organism evidence="7 8">
    <name type="scientific">Chromobacterium alticapitis</name>
    <dbReference type="NCBI Taxonomy" id="2073169"/>
    <lineage>
        <taxon>Bacteria</taxon>
        <taxon>Pseudomonadati</taxon>
        <taxon>Pseudomonadota</taxon>
        <taxon>Betaproteobacteria</taxon>
        <taxon>Neisseriales</taxon>
        <taxon>Chromobacteriaceae</taxon>
        <taxon>Chromobacterium</taxon>
    </lineage>
</organism>
<protein>
    <submittedName>
        <fullName evidence="7">Chitin-binding protein</fullName>
    </submittedName>
</protein>
<dbReference type="OrthoDB" id="3675244at2"/>
<dbReference type="InterPro" id="IPR051024">
    <property type="entry name" value="GlcNAc_Chitin_IntDeg"/>
</dbReference>
<evidence type="ECO:0000256" key="2">
    <source>
        <dbReference type="ARBA" id="ARBA00022669"/>
    </source>
</evidence>
<evidence type="ECO:0000313" key="7">
    <source>
        <dbReference type="EMBL" id="POZ61223.1"/>
    </source>
</evidence>
<dbReference type="RefSeq" id="WP_103903454.1">
    <property type="nucleotide sequence ID" value="NZ_PQWB01000068.1"/>
</dbReference>
<dbReference type="Pfam" id="PF03067">
    <property type="entry name" value="LPMO_10"/>
    <property type="match status" value="1"/>
</dbReference>
<keyword evidence="1" id="KW-0964">Secreted</keyword>
<evidence type="ECO:0000256" key="1">
    <source>
        <dbReference type="ARBA" id="ARBA00022525"/>
    </source>
</evidence>
<feature type="signal peptide" evidence="4">
    <location>
        <begin position="1"/>
        <end position="22"/>
    </location>
</feature>
<dbReference type="Proteomes" id="UP000237082">
    <property type="component" value="Unassembled WGS sequence"/>
</dbReference>
<dbReference type="Gene3D" id="2.70.50.50">
    <property type="entry name" value="chitin-binding protein cbp21"/>
    <property type="match status" value="1"/>
</dbReference>
<reference evidence="8" key="1">
    <citation type="submission" date="2018-02" db="EMBL/GenBank/DDBJ databases">
        <authorList>
            <person name="O'Hara-Hanley K."/>
            <person name="Soby S."/>
        </authorList>
    </citation>
    <scope>NUCLEOTIDE SEQUENCE [LARGE SCALE GENOMIC DNA]</scope>
    <source>
        <strain evidence="8">MWU14-2602</strain>
    </source>
</reference>
<keyword evidence="3 4" id="KW-0732">Signal</keyword>
<feature type="domain" description="N-acetylglucosamine binding protein A" evidence="6">
    <location>
        <begin position="220"/>
        <end position="320"/>
    </location>
</feature>
<accession>A0A2S5DDP4</accession>
<evidence type="ECO:0000256" key="3">
    <source>
        <dbReference type="ARBA" id="ARBA00022729"/>
    </source>
</evidence>
<evidence type="ECO:0000259" key="6">
    <source>
        <dbReference type="Pfam" id="PF18416"/>
    </source>
</evidence>
<dbReference type="InterPro" id="IPR004302">
    <property type="entry name" value="Cellulose/chitin-bd_N"/>
</dbReference>
<sequence length="330" mass="36244">MKRQWQAILPLLLSGLNAPLWAHGTMEVPVNRVYSCYLEGPETPQSAACQAVRQLDGAEGMYNWNGINRNPPGDNHQAVVPDGQLCGGGQATFRSFNLPRDDWKTTPIAPDAAGNFEFVYKATAPHASKYFRFYVTKDGWRDDHPLRWADLELFGTYNGTPPLDANKRYHMTMKLPPGKSGRHILYNVWKRSDSEEAFYSCSDVVFAAGAKQAAPLANAWKEIGRVVAHGDLPAGGSATLRVFDAMGRDAESQSMRLNAASGRAANWPYELARQVNAASRIIRIGALGVRGGEAVIEPSRDAAANRVYLNDGYPGYSYTIDLKKDGPAPR</sequence>
<dbReference type="SUPFAM" id="SSF81296">
    <property type="entry name" value="E set domains"/>
    <property type="match status" value="1"/>
</dbReference>
<dbReference type="InterPro" id="IPR041029">
    <property type="entry name" value="GbpA_2"/>
</dbReference>
<name>A0A2S5DDP4_9NEIS</name>
<evidence type="ECO:0000259" key="5">
    <source>
        <dbReference type="Pfam" id="PF03067"/>
    </source>
</evidence>
<evidence type="ECO:0000256" key="4">
    <source>
        <dbReference type="SAM" id="SignalP"/>
    </source>
</evidence>
<evidence type="ECO:0000313" key="8">
    <source>
        <dbReference type="Proteomes" id="UP000237082"/>
    </source>
</evidence>
<feature type="domain" description="Chitin-binding type-4" evidence="5">
    <location>
        <begin position="23"/>
        <end position="204"/>
    </location>
</feature>
<dbReference type="GO" id="GO:0008061">
    <property type="term" value="F:chitin binding"/>
    <property type="evidence" value="ECO:0007669"/>
    <property type="project" value="UniProtKB-KW"/>
</dbReference>
<keyword evidence="2" id="KW-0147">Chitin-binding</keyword>
<dbReference type="Gene3D" id="3.30.70.2150">
    <property type="match status" value="1"/>
</dbReference>
<feature type="chain" id="PRO_5015546458" evidence="4">
    <location>
        <begin position="23"/>
        <end position="330"/>
    </location>
</feature>
<dbReference type="PANTHER" id="PTHR34823">
    <property type="entry name" value="GLCNAC-BINDING PROTEIN A"/>
    <property type="match status" value="1"/>
</dbReference>
<dbReference type="AlphaFoldDB" id="A0A2S5DDP4"/>
<dbReference type="InterPro" id="IPR014756">
    <property type="entry name" value="Ig_E-set"/>
</dbReference>
<comment type="caution">
    <text evidence="7">The sequence shown here is derived from an EMBL/GenBank/DDBJ whole genome shotgun (WGS) entry which is preliminary data.</text>
</comment>
<keyword evidence="8" id="KW-1185">Reference proteome</keyword>
<dbReference type="CDD" id="cd21177">
    <property type="entry name" value="LPMO_AA10"/>
    <property type="match status" value="1"/>
</dbReference>
<proteinExistence type="predicted"/>
<gene>
    <name evidence="7" type="ORF">C2I19_14760</name>
</gene>
<dbReference type="PANTHER" id="PTHR34823:SF1">
    <property type="entry name" value="CHITIN-BINDING TYPE-4 DOMAIN-CONTAINING PROTEIN"/>
    <property type="match status" value="1"/>
</dbReference>